<evidence type="ECO:0000256" key="2">
    <source>
        <dbReference type="SAM" id="Phobius"/>
    </source>
</evidence>
<dbReference type="AlphaFoldDB" id="A0A0G1SER2"/>
<proteinExistence type="predicted"/>
<protein>
    <submittedName>
        <fullName evidence="3">Uncharacterized protein</fullName>
    </submittedName>
</protein>
<dbReference type="Pfam" id="PF13196">
    <property type="entry name" value="DUF4012"/>
    <property type="match status" value="1"/>
</dbReference>
<evidence type="ECO:0000313" key="4">
    <source>
        <dbReference type="Proteomes" id="UP000034565"/>
    </source>
</evidence>
<dbReference type="InterPro" id="IPR025101">
    <property type="entry name" value="DUF4012"/>
</dbReference>
<feature type="transmembrane region" description="Helical" evidence="2">
    <location>
        <begin position="36"/>
        <end position="57"/>
    </location>
</feature>
<comment type="caution">
    <text evidence="3">The sequence shown here is derived from an EMBL/GenBank/DDBJ whole genome shotgun (WGS) entry which is preliminary data.</text>
</comment>
<name>A0A0G1SER2_9BACT</name>
<evidence type="ECO:0000313" key="3">
    <source>
        <dbReference type="EMBL" id="KKU67917.1"/>
    </source>
</evidence>
<reference evidence="3 4" key="1">
    <citation type="journal article" date="2015" name="Nature">
        <title>rRNA introns, odd ribosomes, and small enigmatic genomes across a large radiation of phyla.</title>
        <authorList>
            <person name="Brown C.T."/>
            <person name="Hug L.A."/>
            <person name="Thomas B.C."/>
            <person name="Sharon I."/>
            <person name="Castelle C.J."/>
            <person name="Singh A."/>
            <person name="Wilkins M.J."/>
            <person name="Williams K.H."/>
            <person name="Banfield J.F."/>
        </authorList>
    </citation>
    <scope>NUCLEOTIDE SEQUENCE [LARGE SCALE GENOMIC DNA]</scope>
</reference>
<dbReference type="EMBL" id="LCOA01000027">
    <property type="protein sequence ID" value="KKU67917.1"/>
    <property type="molecule type" value="Genomic_DNA"/>
</dbReference>
<organism evidence="3 4">
    <name type="scientific">Candidatus Amesbacteria bacterium GW2011_GWA1_47_20</name>
    <dbReference type="NCBI Taxonomy" id="1618354"/>
    <lineage>
        <taxon>Bacteria</taxon>
        <taxon>Candidatus Amesiibacteriota</taxon>
    </lineage>
</organism>
<gene>
    <name evidence="3" type="ORF">UX92_C0027G0013</name>
</gene>
<feature type="region of interest" description="Disordered" evidence="1">
    <location>
        <begin position="1"/>
        <end position="20"/>
    </location>
</feature>
<keyword evidence="2" id="KW-0812">Transmembrane</keyword>
<sequence>MVNGPEKENVAGAKYSGESKKTGPALANIIRDMMKAIASIGAIILLMVLVVGGGCGYNAARTLRGILDGQLKIENWNLKIVQWCFGGLPLVNEMDKLLGDKTYIVLLQNNTELRPSGGFMGSFVKLKTQNSKLKTLEVEDIYQPDGQVVGYVEPPAPIKKAFPFGSWKLRDANWDVEKKLTVLLLSTCRLLICYLVT</sequence>
<evidence type="ECO:0000256" key="1">
    <source>
        <dbReference type="SAM" id="MobiDB-lite"/>
    </source>
</evidence>
<accession>A0A0G1SER2</accession>
<keyword evidence="2" id="KW-0472">Membrane</keyword>
<dbReference type="Proteomes" id="UP000034565">
    <property type="component" value="Unassembled WGS sequence"/>
</dbReference>
<keyword evidence="2" id="KW-1133">Transmembrane helix</keyword>